<name>A0A1X2IHB9_9FUNG</name>
<dbReference type="EMBL" id="MCGE01000011">
    <property type="protein sequence ID" value="ORZ16450.1"/>
    <property type="molecule type" value="Genomic_DNA"/>
</dbReference>
<organism evidence="2 3">
    <name type="scientific">Absidia repens</name>
    <dbReference type="NCBI Taxonomy" id="90262"/>
    <lineage>
        <taxon>Eukaryota</taxon>
        <taxon>Fungi</taxon>
        <taxon>Fungi incertae sedis</taxon>
        <taxon>Mucoromycota</taxon>
        <taxon>Mucoromycotina</taxon>
        <taxon>Mucoromycetes</taxon>
        <taxon>Mucorales</taxon>
        <taxon>Cunninghamellaceae</taxon>
        <taxon>Absidia</taxon>
    </lineage>
</organism>
<evidence type="ECO:0000256" key="1">
    <source>
        <dbReference type="SAM" id="Phobius"/>
    </source>
</evidence>
<accession>A0A1X2IHB9</accession>
<evidence type="ECO:0000313" key="2">
    <source>
        <dbReference type="EMBL" id="ORZ16450.1"/>
    </source>
</evidence>
<reference evidence="2 3" key="1">
    <citation type="submission" date="2016-07" db="EMBL/GenBank/DDBJ databases">
        <title>Pervasive Adenine N6-methylation of Active Genes in Fungi.</title>
        <authorList>
            <consortium name="DOE Joint Genome Institute"/>
            <person name="Mondo S.J."/>
            <person name="Dannebaum R.O."/>
            <person name="Kuo R.C."/>
            <person name="Labutti K."/>
            <person name="Haridas S."/>
            <person name="Kuo A."/>
            <person name="Salamov A."/>
            <person name="Ahrendt S.R."/>
            <person name="Lipzen A."/>
            <person name="Sullivan W."/>
            <person name="Andreopoulos W.B."/>
            <person name="Clum A."/>
            <person name="Lindquist E."/>
            <person name="Daum C."/>
            <person name="Ramamoorthy G.K."/>
            <person name="Gryganskyi A."/>
            <person name="Culley D."/>
            <person name="Magnuson J.K."/>
            <person name="James T.Y."/>
            <person name="O'Malley M.A."/>
            <person name="Stajich J.E."/>
            <person name="Spatafora J.W."/>
            <person name="Visel A."/>
            <person name="Grigoriev I.V."/>
        </authorList>
    </citation>
    <scope>NUCLEOTIDE SEQUENCE [LARGE SCALE GENOMIC DNA]</scope>
    <source>
        <strain evidence="2 3">NRRL 1336</strain>
    </source>
</reference>
<evidence type="ECO:0000313" key="3">
    <source>
        <dbReference type="Proteomes" id="UP000193560"/>
    </source>
</evidence>
<protein>
    <submittedName>
        <fullName evidence="2">Uncharacterized protein</fullName>
    </submittedName>
</protein>
<dbReference type="AlphaFoldDB" id="A0A1X2IHB9"/>
<keyword evidence="1" id="KW-0472">Membrane</keyword>
<keyword evidence="1" id="KW-0812">Transmembrane</keyword>
<dbReference type="Proteomes" id="UP000193560">
    <property type="component" value="Unassembled WGS sequence"/>
</dbReference>
<keyword evidence="1" id="KW-1133">Transmembrane helix</keyword>
<comment type="caution">
    <text evidence="2">The sequence shown here is derived from an EMBL/GenBank/DDBJ whole genome shotgun (WGS) entry which is preliminary data.</text>
</comment>
<proteinExistence type="predicted"/>
<feature type="transmembrane region" description="Helical" evidence="1">
    <location>
        <begin position="12"/>
        <end position="33"/>
    </location>
</feature>
<gene>
    <name evidence="2" type="ORF">BCR42DRAFT_36197</name>
</gene>
<sequence length="61" mass="7396">MISIIYYLKKQYIFISLPHSIFIIITISFYILLPPFFITHLCTFLKKTNKNLMLNYYICQI</sequence>
<keyword evidence="3" id="KW-1185">Reference proteome</keyword>